<gene>
    <name evidence="10" type="primary">rnfB</name>
    <name evidence="13" type="ORF">H8695_06735</name>
</gene>
<evidence type="ECO:0000256" key="10">
    <source>
        <dbReference type="HAMAP-Rule" id="MF_00463"/>
    </source>
</evidence>
<sequence length="288" mass="29852">MFLNIVAACLSLGLCGLALGALLAGASRLFAVKSDTRIDEITAILPGANCGGCGYSGCQAYAAAVVKKGAKSSLCPVGGDEAAAKIAAVMGVEPEQTTRLCAYVKCSGCDSFTTKKYIYNGLRDCAAAMLVGGGDKDCAFACVGFGNCVRQCKFGAISLVDGVAFVDKVKCAACGMCAAACPKHLIELIPYENKFGVSCSSQNRGSLTREVCEVGCIGCRLCEKVCEYGAIRVSDNLAAIDFSRCQNCGACAEKCPRGIIQNLRSRTPAIQKKLSRPGGTTKQPANIP</sequence>
<dbReference type="PANTHER" id="PTHR43560:SF1">
    <property type="entry name" value="ION-TRANSLOCATING OXIDOREDUCTASE COMPLEX SUBUNIT B"/>
    <property type="match status" value="1"/>
</dbReference>
<keyword evidence="7 10" id="KW-0408">Iron</keyword>
<comment type="cofactor">
    <cofactor evidence="10">
        <name>[4Fe-4S] cluster</name>
        <dbReference type="ChEBI" id="CHEBI:49883"/>
    </cofactor>
    <text evidence="10">Binds 3 [4Fe-4S] clusters.</text>
</comment>
<dbReference type="Pfam" id="PF04060">
    <property type="entry name" value="FeS"/>
    <property type="match status" value="1"/>
</dbReference>
<feature type="binding site" evidence="10">
    <location>
        <position position="181"/>
    </location>
    <ligand>
        <name>[4Fe-4S] cluster</name>
        <dbReference type="ChEBI" id="CHEBI:49883"/>
        <label>2</label>
    </ligand>
</feature>
<feature type="domain" description="4Fe-4S" evidence="12">
    <location>
        <begin position="33"/>
        <end position="92"/>
    </location>
</feature>
<dbReference type="Proteomes" id="UP000620366">
    <property type="component" value="Unassembled WGS sequence"/>
</dbReference>
<feature type="region of interest" description="Hydrophobic" evidence="10">
    <location>
        <begin position="1"/>
        <end position="27"/>
    </location>
</feature>
<keyword evidence="6 10" id="KW-0249">Electron transport</keyword>
<evidence type="ECO:0000259" key="12">
    <source>
        <dbReference type="PROSITE" id="PS51656"/>
    </source>
</evidence>
<dbReference type="InterPro" id="IPR007202">
    <property type="entry name" value="4Fe-4S_dom"/>
</dbReference>
<dbReference type="AlphaFoldDB" id="A0A926HUK4"/>
<dbReference type="InterPro" id="IPR017896">
    <property type="entry name" value="4Fe4S_Fe-S-bd"/>
</dbReference>
<keyword evidence="10" id="KW-1003">Cell membrane</keyword>
<dbReference type="RefSeq" id="WP_249300183.1">
    <property type="nucleotide sequence ID" value="NZ_JACRSP010000002.1"/>
</dbReference>
<organism evidence="13 14">
    <name type="scientific">Feifania hominis</name>
    <dbReference type="NCBI Taxonomy" id="2763660"/>
    <lineage>
        <taxon>Bacteria</taxon>
        <taxon>Bacillati</taxon>
        <taxon>Bacillota</taxon>
        <taxon>Clostridia</taxon>
        <taxon>Eubacteriales</taxon>
        <taxon>Feifaniaceae</taxon>
        <taxon>Feifania</taxon>
    </lineage>
</organism>
<evidence type="ECO:0000256" key="7">
    <source>
        <dbReference type="ARBA" id="ARBA00023004"/>
    </source>
</evidence>
<dbReference type="GO" id="GO:0005886">
    <property type="term" value="C:plasma membrane"/>
    <property type="evidence" value="ECO:0007669"/>
    <property type="project" value="UniProtKB-SubCell"/>
</dbReference>
<evidence type="ECO:0000256" key="1">
    <source>
        <dbReference type="ARBA" id="ARBA00022448"/>
    </source>
</evidence>
<dbReference type="HAMAP" id="MF_00463">
    <property type="entry name" value="RsxB_RnfB"/>
    <property type="match status" value="1"/>
</dbReference>
<keyword evidence="3 10" id="KW-0479">Metal-binding</keyword>
<comment type="similarity">
    <text evidence="10">Belongs to the 4Fe4S bacterial-type ferredoxin family. RnfB subfamily.</text>
</comment>
<dbReference type="EMBL" id="JACRSP010000002">
    <property type="protein sequence ID" value="MBC8536388.1"/>
    <property type="molecule type" value="Genomic_DNA"/>
</dbReference>
<comment type="function">
    <text evidence="10">Part of a membrane-bound complex that couples electron transfer with translocation of ions across the membrane.</text>
</comment>
<dbReference type="Gene3D" id="3.30.70.20">
    <property type="match status" value="2"/>
</dbReference>
<evidence type="ECO:0000256" key="2">
    <source>
        <dbReference type="ARBA" id="ARBA00022485"/>
    </source>
</evidence>
<evidence type="ECO:0000313" key="14">
    <source>
        <dbReference type="Proteomes" id="UP000620366"/>
    </source>
</evidence>
<comment type="subunit">
    <text evidence="10">The complex is composed of six subunits: RnfA, RnfB, RnfC, RnfD, RnfE and RnfG.</text>
</comment>
<feature type="binding site" evidence="10">
    <location>
        <position position="50"/>
    </location>
    <ligand>
        <name>[4Fe-4S] cluster</name>
        <dbReference type="ChEBI" id="CHEBI:49883"/>
        <label>1</label>
    </ligand>
</feature>
<feature type="binding site" evidence="10">
    <location>
        <position position="148"/>
    </location>
    <ligand>
        <name>[4Fe-4S] cluster</name>
        <dbReference type="ChEBI" id="CHEBI:49883"/>
        <label>2</label>
    </ligand>
</feature>
<evidence type="ECO:0000256" key="8">
    <source>
        <dbReference type="ARBA" id="ARBA00023014"/>
    </source>
</evidence>
<evidence type="ECO:0000256" key="9">
    <source>
        <dbReference type="ARBA" id="ARBA00023136"/>
    </source>
</evidence>
<dbReference type="InterPro" id="IPR010207">
    <property type="entry name" value="Elect_transpt_cplx_RnfB/RsxB"/>
</dbReference>
<comment type="subcellular location">
    <subcellularLocation>
        <location evidence="10">Cell membrane</location>
    </subcellularLocation>
</comment>
<evidence type="ECO:0000256" key="4">
    <source>
        <dbReference type="ARBA" id="ARBA00022737"/>
    </source>
</evidence>
<keyword evidence="2 10" id="KW-0004">4Fe-4S</keyword>
<reference evidence="13" key="1">
    <citation type="submission" date="2020-08" db="EMBL/GenBank/DDBJ databases">
        <title>Genome public.</title>
        <authorList>
            <person name="Liu C."/>
            <person name="Sun Q."/>
        </authorList>
    </citation>
    <scope>NUCLEOTIDE SEQUENCE</scope>
    <source>
        <strain evidence="13">BX7</strain>
    </source>
</reference>
<dbReference type="InterPro" id="IPR017900">
    <property type="entry name" value="4Fe4S_Fe_S_CS"/>
</dbReference>
<name>A0A926HUK4_9FIRM</name>
<dbReference type="PANTHER" id="PTHR43560">
    <property type="entry name" value="ION-TRANSLOCATING OXIDOREDUCTASE COMPLEX SUBUNIT B"/>
    <property type="match status" value="1"/>
</dbReference>
<dbReference type="EC" id="7.-.-.-" evidence="10"/>
<evidence type="ECO:0000313" key="13">
    <source>
        <dbReference type="EMBL" id="MBC8536388.1"/>
    </source>
</evidence>
<dbReference type="Gene3D" id="1.10.15.40">
    <property type="entry name" value="Electron transport complex subunit B, putative Fe-S cluster"/>
    <property type="match status" value="1"/>
</dbReference>
<evidence type="ECO:0000256" key="3">
    <source>
        <dbReference type="ARBA" id="ARBA00022723"/>
    </source>
</evidence>
<keyword evidence="8 10" id="KW-0411">Iron-sulfur</keyword>
<keyword evidence="4 10" id="KW-0677">Repeat</keyword>
<dbReference type="PROSITE" id="PS00198">
    <property type="entry name" value="4FE4S_FER_1"/>
    <property type="match status" value="1"/>
</dbReference>
<feature type="binding site" evidence="10">
    <location>
        <position position="171"/>
    </location>
    <ligand>
        <name>[4Fe-4S] cluster</name>
        <dbReference type="ChEBI" id="CHEBI:49883"/>
        <label>3</label>
    </ligand>
</feature>
<dbReference type="PROSITE" id="PS51379">
    <property type="entry name" value="4FE4S_FER_2"/>
    <property type="match status" value="3"/>
</dbReference>
<dbReference type="PROSITE" id="PS51656">
    <property type="entry name" value="4FE4S"/>
    <property type="match status" value="1"/>
</dbReference>
<feature type="binding site" evidence="10">
    <location>
        <position position="53"/>
    </location>
    <ligand>
        <name>[4Fe-4S] cluster</name>
        <dbReference type="ChEBI" id="CHEBI:49883"/>
        <label>1</label>
    </ligand>
</feature>
<feature type="binding site" evidence="10">
    <location>
        <position position="174"/>
    </location>
    <ligand>
        <name>[4Fe-4S] cluster</name>
        <dbReference type="ChEBI" id="CHEBI:49883"/>
        <label>3</label>
    </ligand>
</feature>
<dbReference type="SUPFAM" id="SSF54862">
    <property type="entry name" value="4Fe-4S ferredoxins"/>
    <property type="match status" value="1"/>
</dbReference>
<comment type="caution">
    <text evidence="10">Lacks conserved residue(s) required for the propagation of feature annotation.</text>
</comment>
<dbReference type="GO" id="GO:0051539">
    <property type="term" value="F:4 iron, 4 sulfur cluster binding"/>
    <property type="evidence" value="ECO:0007669"/>
    <property type="project" value="UniProtKB-UniRule"/>
</dbReference>
<evidence type="ECO:0000256" key="6">
    <source>
        <dbReference type="ARBA" id="ARBA00022982"/>
    </source>
</evidence>
<evidence type="ECO:0000256" key="5">
    <source>
        <dbReference type="ARBA" id="ARBA00022967"/>
    </source>
</evidence>
<feature type="domain" description="4Fe-4S ferredoxin-type" evidence="11">
    <location>
        <begin position="236"/>
        <end position="266"/>
    </location>
</feature>
<evidence type="ECO:0000259" key="11">
    <source>
        <dbReference type="PROSITE" id="PS51379"/>
    </source>
</evidence>
<dbReference type="GO" id="GO:0046872">
    <property type="term" value="F:metal ion binding"/>
    <property type="evidence" value="ECO:0007669"/>
    <property type="project" value="UniProtKB-KW"/>
</dbReference>
<dbReference type="Pfam" id="PF12838">
    <property type="entry name" value="Fer4_7"/>
    <property type="match status" value="1"/>
</dbReference>
<accession>A0A926HUK4</accession>
<feature type="binding site" evidence="10">
    <location>
        <position position="152"/>
    </location>
    <ligand>
        <name>[4Fe-4S] cluster</name>
        <dbReference type="ChEBI" id="CHEBI:49883"/>
        <label>3</label>
    </ligand>
</feature>
<feature type="binding site" evidence="10">
    <location>
        <position position="75"/>
    </location>
    <ligand>
        <name>[4Fe-4S] cluster</name>
        <dbReference type="ChEBI" id="CHEBI:49883"/>
        <label>1</label>
    </ligand>
</feature>
<feature type="domain" description="4Fe-4S ferredoxin-type" evidence="11">
    <location>
        <begin position="205"/>
        <end position="235"/>
    </location>
</feature>
<protein>
    <recommendedName>
        <fullName evidence="10">Ion-translocating oxidoreductase complex subunit B</fullName>
        <ecNumber evidence="10">7.-.-.-</ecNumber>
    </recommendedName>
    <alternativeName>
        <fullName evidence="10">Rnf electron transport complex subunit B</fullName>
    </alternativeName>
</protein>
<feature type="domain" description="4Fe-4S ferredoxin-type" evidence="11">
    <location>
        <begin position="162"/>
        <end position="191"/>
    </location>
</feature>
<dbReference type="GO" id="GO:0009055">
    <property type="term" value="F:electron transfer activity"/>
    <property type="evidence" value="ECO:0007669"/>
    <property type="project" value="InterPro"/>
</dbReference>
<keyword evidence="1 10" id="KW-0813">Transport</keyword>
<comment type="caution">
    <text evidence="13">The sequence shown here is derived from an EMBL/GenBank/DDBJ whole genome shotgun (WGS) entry which is preliminary data.</text>
</comment>
<feature type="binding site" evidence="10">
    <location>
        <position position="142"/>
    </location>
    <ligand>
        <name>[4Fe-4S] cluster</name>
        <dbReference type="ChEBI" id="CHEBI:49883"/>
        <label>2</label>
    </ligand>
</feature>
<keyword evidence="9 10" id="KW-0472">Membrane</keyword>
<dbReference type="NCBIfam" id="TIGR01944">
    <property type="entry name" value="rnfB"/>
    <property type="match status" value="1"/>
</dbReference>
<feature type="binding site" evidence="10">
    <location>
        <position position="138"/>
    </location>
    <ligand>
        <name>[4Fe-4S] cluster</name>
        <dbReference type="ChEBI" id="CHEBI:49883"/>
        <label>2</label>
    </ligand>
</feature>
<keyword evidence="14" id="KW-1185">Reference proteome</keyword>
<feature type="binding site" evidence="10">
    <location>
        <position position="58"/>
    </location>
    <ligand>
        <name>[4Fe-4S] cluster</name>
        <dbReference type="ChEBI" id="CHEBI:49883"/>
        <label>1</label>
    </ligand>
</feature>
<proteinExistence type="inferred from homology"/>
<feature type="binding site" evidence="10">
    <location>
        <position position="177"/>
    </location>
    <ligand>
        <name>[4Fe-4S] cluster</name>
        <dbReference type="ChEBI" id="CHEBI:49883"/>
        <label>3</label>
    </ligand>
</feature>
<dbReference type="InterPro" id="IPR050395">
    <property type="entry name" value="4Fe4S_Ferredoxin_RnfB"/>
</dbReference>
<dbReference type="GO" id="GO:0022900">
    <property type="term" value="P:electron transport chain"/>
    <property type="evidence" value="ECO:0007669"/>
    <property type="project" value="UniProtKB-UniRule"/>
</dbReference>
<keyword evidence="5 10" id="KW-1278">Translocase</keyword>